<dbReference type="RefSeq" id="WP_344059701.1">
    <property type="nucleotide sequence ID" value="NZ_BAAAOH010000001.1"/>
</dbReference>
<protein>
    <submittedName>
        <fullName evidence="1">Uncharacterized protein</fullName>
    </submittedName>
</protein>
<dbReference type="EMBL" id="BAAAOH010000001">
    <property type="protein sequence ID" value="GAA1981011.1"/>
    <property type="molecule type" value="Genomic_DNA"/>
</dbReference>
<organism evidence="1 2">
    <name type="scientific">Microbacterium pumilum</name>
    <dbReference type="NCBI Taxonomy" id="344165"/>
    <lineage>
        <taxon>Bacteria</taxon>
        <taxon>Bacillati</taxon>
        <taxon>Actinomycetota</taxon>
        <taxon>Actinomycetes</taxon>
        <taxon>Micrococcales</taxon>
        <taxon>Microbacteriaceae</taxon>
        <taxon>Microbacterium</taxon>
    </lineage>
</organism>
<proteinExistence type="predicted"/>
<accession>A0ABP5DJ82</accession>
<name>A0ABP5DJ82_9MICO</name>
<gene>
    <name evidence="1" type="ORF">GCM10009777_13170</name>
</gene>
<keyword evidence="2" id="KW-1185">Reference proteome</keyword>
<comment type="caution">
    <text evidence="1">The sequence shown here is derived from an EMBL/GenBank/DDBJ whole genome shotgun (WGS) entry which is preliminary data.</text>
</comment>
<evidence type="ECO:0000313" key="2">
    <source>
        <dbReference type="Proteomes" id="UP001500326"/>
    </source>
</evidence>
<sequence>MSVSIYSFEHLRAAEQKQLERELEYRRIARERGDDMESAAARALGSVVRRIRGIRPAAHARPSVLSPSR</sequence>
<evidence type="ECO:0000313" key="1">
    <source>
        <dbReference type="EMBL" id="GAA1981011.1"/>
    </source>
</evidence>
<dbReference type="Proteomes" id="UP001500326">
    <property type="component" value="Unassembled WGS sequence"/>
</dbReference>
<reference evidence="2" key="1">
    <citation type="journal article" date="2019" name="Int. J. Syst. Evol. Microbiol.">
        <title>The Global Catalogue of Microorganisms (GCM) 10K type strain sequencing project: providing services to taxonomists for standard genome sequencing and annotation.</title>
        <authorList>
            <consortium name="The Broad Institute Genomics Platform"/>
            <consortium name="The Broad Institute Genome Sequencing Center for Infectious Disease"/>
            <person name="Wu L."/>
            <person name="Ma J."/>
        </authorList>
    </citation>
    <scope>NUCLEOTIDE SEQUENCE [LARGE SCALE GENOMIC DNA]</scope>
    <source>
        <strain evidence="2">JCM 14902</strain>
    </source>
</reference>